<dbReference type="InterPro" id="IPR050879">
    <property type="entry name" value="Acyltransferase_3"/>
</dbReference>
<reference evidence="3 4" key="1">
    <citation type="submission" date="2016-04" db="EMBL/GenBank/DDBJ databases">
        <title>Complete Genome Sequence of Halotalea alkalilenta IHB B 13600.</title>
        <authorList>
            <person name="Swarnkar M.K."/>
            <person name="Sharma A."/>
            <person name="Kaushal K."/>
            <person name="Soni R."/>
            <person name="Rana S."/>
            <person name="Singh A.K."/>
            <person name="Gulati A."/>
        </authorList>
    </citation>
    <scope>NUCLEOTIDE SEQUENCE [LARGE SCALE GENOMIC DNA]</scope>
    <source>
        <strain evidence="3 4">IHB B 13600</strain>
    </source>
</reference>
<keyword evidence="4" id="KW-1185">Reference proteome</keyword>
<dbReference type="GO" id="GO:0016020">
    <property type="term" value="C:membrane"/>
    <property type="evidence" value="ECO:0007669"/>
    <property type="project" value="TreeGrafter"/>
</dbReference>
<accession>A0A172YJ40</accession>
<gene>
    <name evidence="3" type="ORF">A5892_18360</name>
</gene>
<feature type="transmembrane region" description="Helical" evidence="1">
    <location>
        <begin position="238"/>
        <end position="261"/>
    </location>
</feature>
<dbReference type="GO" id="GO:0016747">
    <property type="term" value="F:acyltransferase activity, transferring groups other than amino-acyl groups"/>
    <property type="evidence" value="ECO:0007669"/>
    <property type="project" value="InterPro"/>
</dbReference>
<feature type="transmembrane region" description="Helical" evidence="1">
    <location>
        <begin position="160"/>
        <end position="176"/>
    </location>
</feature>
<dbReference type="GO" id="GO:0000271">
    <property type="term" value="P:polysaccharide biosynthetic process"/>
    <property type="evidence" value="ECO:0007669"/>
    <property type="project" value="TreeGrafter"/>
</dbReference>
<feature type="transmembrane region" description="Helical" evidence="1">
    <location>
        <begin position="46"/>
        <end position="64"/>
    </location>
</feature>
<feature type="transmembrane region" description="Helical" evidence="1">
    <location>
        <begin position="126"/>
        <end position="148"/>
    </location>
</feature>
<feature type="transmembrane region" description="Helical" evidence="1">
    <location>
        <begin position="182"/>
        <end position="201"/>
    </location>
</feature>
<keyword evidence="1" id="KW-0812">Transmembrane</keyword>
<evidence type="ECO:0000259" key="2">
    <source>
        <dbReference type="Pfam" id="PF01757"/>
    </source>
</evidence>
<feature type="transmembrane region" description="Helical" evidence="1">
    <location>
        <begin position="298"/>
        <end position="322"/>
    </location>
</feature>
<dbReference type="PANTHER" id="PTHR23028">
    <property type="entry name" value="ACETYLTRANSFERASE"/>
    <property type="match status" value="1"/>
</dbReference>
<feature type="domain" description="Acyltransferase 3" evidence="2">
    <location>
        <begin position="4"/>
        <end position="317"/>
    </location>
</feature>
<name>A0A172YJ40_9GAMM</name>
<dbReference type="Proteomes" id="UP000077875">
    <property type="component" value="Chromosome"/>
</dbReference>
<dbReference type="Pfam" id="PF01757">
    <property type="entry name" value="Acyl_transf_3"/>
    <property type="match status" value="1"/>
</dbReference>
<dbReference type="STRING" id="376489.A5892_18360"/>
<keyword evidence="1" id="KW-1133">Transmembrane helix</keyword>
<organism evidence="3 4">
    <name type="scientific">Halotalea alkalilenta</name>
    <dbReference type="NCBI Taxonomy" id="376489"/>
    <lineage>
        <taxon>Bacteria</taxon>
        <taxon>Pseudomonadati</taxon>
        <taxon>Pseudomonadota</taxon>
        <taxon>Gammaproteobacteria</taxon>
        <taxon>Oceanospirillales</taxon>
        <taxon>Halomonadaceae</taxon>
        <taxon>Halotalea</taxon>
    </lineage>
</organism>
<keyword evidence="3" id="KW-0808">Transferase</keyword>
<keyword evidence="1" id="KW-0472">Membrane</keyword>
<evidence type="ECO:0000313" key="4">
    <source>
        <dbReference type="Proteomes" id="UP000077875"/>
    </source>
</evidence>
<dbReference type="RefSeq" id="WP_064124027.1">
    <property type="nucleotide sequence ID" value="NZ_CP015243.1"/>
</dbReference>
<feature type="transmembrane region" description="Helical" evidence="1">
    <location>
        <begin position="7"/>
        <end position="26"/>
    </location>
</feature>
<evidence type="ECO:0000256" key="1">
    <source>
        <dbReference type="SAM" id="Phobius"/>
    </source>
</evidence>
<proteinExistence type="predicted"/>
<protein>
    <submittedName>
        <fullName evidence="3">Acyltransferase</fullName>
    </submittedName>
</protein>
<dbReference type="AlphaFoldDB" id="A0A172YJ40"/>
<feature type="transmembrane region" description="Helical" evidence="1">
    <location>
        <begin position="76"/>
        <end position="96"/>
    </location>
</feature>
<keyword evidence="3" id="KW-0012">Acyltransferase</keyword>
<dbReference type="PANTHER" id="PTHR23028:SF53">
    <property type="entry name" value="ACYL_TRANSF_3 DOMAIN-CONTAINING PROTEIN"/>
    <property type="match status" value="1"/>
</dbReference>
<sequence length="351" mass="39614">MLVSIQALRAFAAWLVVFHHFMQVFFNFKAESLTGQLLSTRGQVGVDIFFVISGFVIYLASAGKSIHSPRFMLERLIRIAPAYWIFTLITASIIYFDARMMPNYGLDPVALLKSLLFIPTQNPAGFGFYPILPVGWTLNFEMMFYALFALSLLAGRRHRVWITTLLVVLLGGWLAHQPFISSFYTNPVIYEFLLGIGLALIYRRGWLPALSGWALLVPAAIAAGAVAMILQFDDQHPYRLLTWGLPSAALVAALISMEKLFDGNRVLKHLGDWSYSVYLLHVIVLWCGAYLLHRRLGLDPYLTLALCLPVIAVGSWLSFTYVEMALSRRLKRSLGLSRRPPRAEERLEPNT</sequence>
<evidence type="ECO:0000313" key="3">
    <source>
        <dbReference type="EMBL" id="ANF59182.1"/>
    </source>
</evidence>
<dbReference type="EMBL" id="CP015243">
    <property type="protein sequence ID" value="ANF59182.1"/>
    <property type="molecule type" value="Genomic_DNA"/>
</dbReference>
<feature type="transmembrane region" description="Helical" evidence="1">
    <location>
        <begin position="273"/>
        <end position="292"/>
    </location>
</feature>
<dbReference type="KEGG" id="haa:A5892_18360"/>
<dbReference type="InterPro" id="IPR002656">
    <property type="entry name" value="Acyl_transf_3_dom"/>
</dbReference>
<feature type="transmembrane region" description="Helical" evidence="1">
    <location>
        <begin position="213"/>
        <end position="232"/>
    </location>
</feature>